<dbReference type="InterPro" id="IPR004360">
    <property type="entry name" value="Glyas_Fos-R_dOase_dom"/>
</dbReference>
<proteinExistence type="predicted"/>
<evidence type="ECO:0000313" key="2">
    <source>
        <dbReference type="EMBL" id="VAW65461.1"/>
    </source>
</evidence>
<dbReference type="GO" id="GO:0004462">
    <property type="term" value="F:lactoylglutathione lyase activity"/>
    <property type="evidence" value="ECO:0007669"/>
    <property type="project" value="UniProtKB-EC"/>
</dbReference>
<dbReference type="Gene3D" id="3.10.180.10">
    <property type="entry name" value="2,3-Dihydroxybiphenyl 1,2-Dioxygenase, domain 1"/>
    <property type="match status" value="1"/>
</dbReference>
<dbReference type="InterPro" id="IPR029068">
    <property type="entry name" value="Glyas_Bleomycin-R_OHBP_Dase"/>
</dbReference>
<name>A0A3B0XCN3_9ZZZZ</name>
<organism evidence="2">
    <name type="scientific">hydrothermal vent metagenome</name>
    <dbReference type="NCBI Taxonomy" id="652676"/>
    <lineage>
        <taxon>unclassified sequences</taxon>
        <taxon>metagenomes</taxon>
        <taxon>ecological metagenomes</taxon>
    </lineage>
</organism>
<dbReference type="Pfam" id="PF00903">
    <property type="entry name" value="Glyoxalase"/>
    <property type="match status" value="1"/>
</dbReference>
<keyword evidence="2" id="KW-0456">Lyase</keyword>
<gene>
    <name evidence="2" type="ORF">MNBD_GAMMA09-2983</name>
</gene>
<reference evidence="2" key="1">
    <citation type="submission" date="2018-06" db="EMBL/GenBank/DDBJ databases">
        <authorList>
            <person name="Zhirakovskaya E."/>
        </authorList>
    </citation>
    <scope>NUCLEOTIDE SEQUENCE</scope>
</reference>
<dbReference type="AlphaFoldDB" id="A0A3B0XCN3"/>
<dbReference type="SUPFAM" id="SSF54593">
    <property type="entry name" value="Glyoxalase/Bleomycin resistance protein/Dihydroxybiphenyl dioxygenase"/>
    <property type="match status" value="1"/>
</dbReference>
<protein>
    <submittedName>
        <fullName evidence="2">Lactoylglutathione lyase</fullName>
        <ecNumber evidence="2">4.4.1.5</ecNumber>
    </submittedName>
</protein>
<sequence length="55" mass="6465">MDTAIDFYTNVFDMKLLRRKDYPEGILTLAFVGYGDEKEIPCLNLDYAVERLKMK</sequence>
<evidence type="ECO:0000259" key="1">
    <source>
        <dbReference type="Pfam" id="PF00903"/>
    </source>
</evidence>
<feature type="domain" description="Glyoxalase/fosfomycin resistance/dioxygenase" evidence="1">
    <location>
        <begin position="1"/>
        <end position="31"/>
    </location>
</feature>
<accession>A0A3B0XCN3</accession>
<dbReference type="EMBL" id="UOFI01000067">
    <property type="protein sequence ID" value="VAW65461.1"/>
    <property type="molecule type" value="Genomic_DNA"/>
</dbReference>
<dbReference type="EC" id="4.4.1.5" evidence="2"/>